<dbReference type="AlphaFoldDB" id="A0A099KLW3"/>
<protein>
    <recommendedName>
        <fullName evidence="3">Lipoprotein</fullName>
    </recommendedName>
</protein>
<evidence type="ECO:0000313" key="2">
    <source>
        <dbReference type="Proteomes" id="UP000029868"/>
    </source>
</evidence>
<gene>
    <name evidence="1" type="ORF">GAB14E_3236</name>
</gene>
<proteinExistence type="predicted"/>
<accession>A0A099KLW3</accession>
<dbReference type="Gene3D" id="1.20.120.1620">
    <property type="match status" value="1"/>
</dbReference>
<reference evidence="1 2" key="1">
    <citation type="submission" date="2014-08" db="EMBL/GenBank/DDBJ databases">
        <title>Genomic and Phenotypic Diversity of Colwellia psychrerythraea strains from Disparate Marine Basins.</title>
        <authorList>
            <person name="Techtmann S.M."/>
            <person name="Stelling S.C."/>
            <person name="Utturkar S.M."/>
            <person name="Alshibli N."/>
            <person name="Harris A."/>
            <person name="Brown S.D."/>
            <person name="Hazen T.C."/>
        </authorList>
    </citation>
    <scope>NUCLEOTIDE SEQUENCE [LARGE SCALE GENOMIC DNA]</scope>
    <source>
        <strain evidence="1 2">GAB14E</strain>
    </source>
</reference>
<organism evidence="1 2">
    <name type="scientific">Colwellia psychrerythraea</name>
    <name type="common">Vibrio psychroerythus</name>
    <dbReference type="NCBI Taxonomy" id="28229"/>
    <lineage>
        <taxon>Bacteria</taxon>
        <taxon>Pseudomonadati</taxon>
        <taxon>Pseudomonadota</taxon>
        <taxon>Gammaproteobacteria</taxon>
        <taxon>Alteromonadales</taxon>
        <taxon>Colwelliaceae</taxon>
        <taxon>Colwellia</taxon>
    </lineage>
</organism>
<dbReference type="Pfam" id="PF16695">
    <property type="entry name" value="Tai4"/>
    <property type="match status" value="1"/>
</dbReference>
<dbReference type="Proteomes" id="UP000029868">
    <property type="component" value="Unassembled WGS sequence"/>
</dbReference>
<dbReference type="PROSITE" id="PS51257">
    <property type="entry name" value="PROKAR_LIPOPROTEIN"/>
    <property type="match status" value="1"/>
</dbReference>
<dbReference type="PATRIC" id="fig|28229.3.peg.2956"/>
<dbReference type="EMBL" id="JQEC01000040">
    <property type="protein sequence ID" value="KGJ91754.1"/>
    <property type="molecule type" value="Genomic_DNA"/>
</dbReference>
<dbReference type="InterPro" id="IPR038314">
    <property type="entry name" value="T6SS_sf"/>
</dbReference>
<evidence type="ECO:0000313" key="1">
    <source>
        <dbReference type="EMBL" id="KGJ91754.1"/>
    </source>
</evidence>
<evidence type="ECO:0008006" key="3">
    <source>
        <dbReference type="Google" id="ProtNLM"/>
    </source>
</evidence>
<dbReference type="InterPro" id="IPR032032">
    <property type="entry name" value="Tai4"/>
</dbReference>
<comment type="caution">
    <text evidence="1">The sequence shown here is derived from an EMBL/GenBank/DDBJ whole genome shotgun (WGS) entry which is preliminary data.</text>
</comment>
<sequence>MEIRKLISLTLLTIFSSSCVSNEYSFKEDTDKVKFKNFTLAVCMNMAYGESSDALLKEASLAANGYREFSNIDLSAYEASRSLISKWLNKDYASKNGGQINLMKCIDLYNSPDLENVFIQYDPCKNKESWLDQEEYIKHCT</sequence>
<name>A0A099KLW3_COLPS</name>
<dbReference type="RefSeq" id="WP_033082959.1">
    <property type="nucleotide sequence ID" value="NZ_JQEC01000040.1"/>
</dbReference>